<protein>
    <recommendedName>
        <fullName evidence="7">ATP-dependent RNA helicase</fullName>
        <ecNumber evidence="7">3.6.4.13</ecNumber>
    </recommendedName>
</protein>
<organism evidence="11 12">
    <name type="scientific">Laodelphax striatellus</name>
    <name type="common">Small brown planthopper</name>
    <name type="synonym">Delphax striatella</name>
    <dbReference type="NCBI Taxonomy" id="195883"/>
    <lineage>
        <taxon>Eukaryota</taxon>
        <taxon>Metazoa</taxon>
        <taxon>Ecdysozoa</taxon>
        <taxon>Arthropoda</taxon>
        <taxon>Hexapoda</taxon>
        <taxon>Insecta</taxon>
        <taxon>Pterygota</taxon>
        <taxon>Neoptera</taxon>
        <taxon>Paraneoptera</taxon>
        <taxon>Hemiptera</taxon>
        <taxon>Auchenorrhyncha</taxon>
        <taxon>Fulgoroidea</taxon>
        <taxon>Delphacidae</taxon>
        <taxon>Criomorphinae</taxon>
        <taxon>Laodelphax</taxon>
    </lineage>
</organism>
<dbReference type="PANTHER" id="PTHR24031">
    <property type="entry name" value="RNA HELICASE"/>
    <property type="match status" value="1"/>
</dbReference>
<dbReference type="InterPro" id="IPR011545">
    <property type="entry name" value="DEAD/DEAH_box_helicase_dom"/>
</dbReference>
<reference evidence="11 12" key="1">
    <citation type="journal article" date="2017" name="Gigascience">
        <title>Genome sequence of the small brown planthopper, Laodelphax striatellus.</title>
        <authorList>
            <person name="Zhu J."/>
            <person name="Jiang F."/>
            <person name="Wang X."/>
            <person name="Yang P."/>
            <person name="Bao Y."/>
            <person name="Zhao W."/>
            <person name="Wang W."/>
            <person name="Lu H."/>
            <person name="Wang Q."/>
            <person name="Cui N."/>
            <person name="Li J."/>
            <person name="Chen X."/>
            <person name="Luo L."/>
            <person name="Yu J."/>
            <person name="Kang L."/>
            <person name="Cui F."/>
        </authorList>
    </citation>
    <scope>NUCLEOTIDE SEQUENCE [LARGE SCALE GENOMIC DNA]</scope>
    <source>
        <strain evidence="11">Lst14</strain>
    </source>
</reference>
<dbReference type="EMBL" id="QKKF02012050">
    <property type="protein sequence ID" value="RZF43907.1"/>
    <property type="molecule type" value="Genomic_DNA"/>
</dbReference>
<feature type="compositionally biased region" description="Basic and acidic residues" evidence="8">
    <location>
        <begin position="114"/>
        <end position="124"/>
    </location>
</feature>
<evidence type="ECO:0000256" key="5">
    <source>
        <dbReference type="ARBA" id="ARBA00022884"/>
    </source>
</evidence>
<keyword evidence="5 7" id="KW-0694">RNA-binding</keyword>
<dbReference type="InterPro" id="IPR001650">
    <property type="entry name" value="Helicase_C-like"/>
</dbReference>
<keyword evidence="1 6" id="KW-0547">Nucleotide-binding</keyword>
<dbReference type="Pfam" id="PF00270">
    <property type="entry name" value="DEAD"/>
    <property type="match status" value="1"/>
</dbReference>
<feature type="compositionally biased region" description="Basic and acidic residues" evidence="8">
    <location>
        <begin position="68"/>
        <end position="79"/>
    </location>
</feature>
<dbReference type="Gene3D" id="3.40.50.300">
    <property type="entry name" value="P-loop containing nucleotide triphosphate hydrolases"/>
    <property type="match status" value="2"/>
</dbReference>
<dbReference type="GO" id="GO:0005524">
    <property type="term" value="F:ATP binding"/>
    <property type="evidence" value="ECO:0007669"/>
    <property type="project" value="UniProtKB-UniRule"/>
</dbReference>
<feature type="region of interest" description="Disordered" evidence="8">
    <location>
        <begin position="38"/>
        <end position="130"/>
    </location>
</feature>
<evidence type="ECO:0000256" key="3">
    <source>
        <dbReference type="ARBA" id="ARBA00022806"/>
    </source>
</evidence>
<evidence type="ECO:0000256" key="8">
    <source>
        <dbReference type="SAM" id="MobiDB-lite"/>
    </source>
</evidence>
<dbReference type="AlphaFoldDB" id="A0A482XDY8"/>
<dbReference type="OrthoDB" id="3370at2759"/>
<comment type="domain">
    <text evidence="7">The Q motif is unique to and characteristic of the DEAD box family of RNA helicases and controls ATP binding and hydrolysis.</text>
</comment>
<dbReference type="CDD" id="cd17956">
    <property type="entry name" value="DEADc_DDX51"/>
    <property type="match status" value="1"/>
</dbReference>
<dbReference type="InParanoid" id="A0A482XDY8"/>
<dbReference type="InterPro" id="IPR027417">
    <property type="entry name" value="P-loop_NTPase"/>
</dbReference>
<dbReference type="GO" id="GO:0016787">
    <property type="term" value="F:hydrolase activity"/>
    <property type="evidence" value="ECO:0007669"/>
    <property type="project" value="UniProtKB-KW"/>
</dbReference>
<dbReference type="STRING" id="195883.A0A482XDY8"/>
<dbReference type="SMART" id="SM00487">
    <property type="entry name" value="DEXDc"/>
    <property type="match status" value="1"/>
</dbReference>
<dbReference type="Pfam" id="PF00271">
    <property type="entry name" value="Helicase_C"/>
    <property type="match status" value="1"/>
</dbReference>
<evidence type="ECO:0000256" key="6">
    <source>
        <dbReference type="RuleBase" id="RU000492"/>
    </source>
</evidence>
<dbReference type="CDD" id="cd18787">
    <property type="entry name" value="SF2_C_DEAD"/>
    <property type="match status" value="1"/>
</dbReference>
<comment type="function">
    <text evidence="7">RNA helicase.</text>
</comment>
<evidence type="ECO:0000256" key="7">
    <source>
        <dbReference type="RuleBase" id="RU365068"/>
    </source>
</evidence>
<comment type="catalytic activity">
    <reaction evidence="7">
        <text>ATP + H2O = ADP + phosphate + H(+)</text>
        <dbReference type="Rhea" id="RHEA:13065"/>
        <dbReference type="ChEBI" id="CHEBI:15377"/>
        <dbReference type="ChEBI" id="CHEBI:15378"/>
        <dbReference type="ChEBI" id="CHEBI:30616"/>
        <dbReference type="ChEBI" id="CHEBI:43474"/>
        <dbReference type="ChEBI" id="CHEBI:456216"/>
        <dbReference type="EC" id="3.6.4.13"/>
    </reaction>
</comment>
<dbReference type="InterPro" id="IPR000629">
    <property type="entry name" value="RNA-helicase_DEAD-box_CS"/>
</dbReference>
<name>A0A482XDY8_LAOST</name>
<feature type="compositionally biased region" description="Acidic residues" evidence="8">
    <location>
        <begin position="80"/>
        <end position="92"/>
    </location>
</feature>
<comment type="caution">
    <text evidence="11">The sequence shown here is derived from an EMBL/GenBank/DDBJ whole genome shotgun (WGS) entry which is preliminary data.</text>
</comment>
<evidence type="ECO:0000313" key="11">
    <source>
        <dbReference type="EMBL" id="RZF43907.1"/>
    </source>
</evidence>
<keyword evidence="3 6" id="KW-0347">Helicase</keyword>
<evidence type="ECO:0000256" key="1">
    <source>
        <dbReference type="ARBA" id="ARBA00022741"/>
    </source>
</evidence>
<dbReference type="GO" id="GO:0003724">
    <property type="term" value="F:RNA helicase activity"/>
    <property type="evidence" value="ECO:0007669"/>
    <property type="project" value="UniProtKB-EC"/>
</dbReference>
<feature type="domain" description="Helicase C-terminal" evidence="10">
    <location>
        <begin position="450"/>
        <end position="607"/>
    </location>
</feature>
<comment type="similarity">
    <text evidence="6">Belongs to the DEAD box helicase family.</text>
</comment>
<feature type="domain" description="Helicase ATP-binding" evidence="9">
    <location>
        <begin position="209"/>
        <end position="410"/>
    </location>
</feature>
<dbReference type="SMR" id="A0A482XDY8"/>
<dbReference type="GO" id="GO:0003723">
    <property type="term" value="F:RNA binding"/>
    <property type="evidence" value="ECO:0007669"/>
    <property type="project" value="UniProtKB-UniRule"/>
</dbReference>
<dbReference type="SMART" id="SM00490">
    <property type="entry name" value="HELICc"/>
    <property type="match status" value="1"/>
</dbReference>
<keyword evidence="12" id="KW-1185">Reference proteome</keyword>
<accession>A0A482XDY8</accession>
<keyword evidence="2 6" id="KW-0378">Hydrolase</keyword>
<dbReference type="Proteomes" id="UP000291343">
    <property type="component" value="Unassembled WGS sequence"/>
</dbReference>
<feature type="compositionally biased region" description="Basic residues" evidence="8">
    <location>
        <begin position="58"/>
        <end position="67"/>
    </location>
</feature>
<evidence type="ECO:0000256" key="4">
    <source>
        <dbReference type="ARBA" id="ARBA00022840"/>
    </source>
</evidence>
<dbReference type="SUPFAM" id="SSF52540">
    <property type="entry name" value="P-loop containing nucleoside triphosphate hydrolases"/>
    <property type="match status" value="1"/>
</dbReference>
<dbReference type="PROSITE" id="PS51192">
    <property type="entry name" value="HELICASE_ATP_BIND_1"/>
    <property type="match status" value="1"/>
</dbReference>
<evidence type="ECO:0000259" key="10">
    <source>
        <dbReference type="PROSITE" id="PS51194"/>
    </source>
</evidence>
<sequence length="628" mass="70864">MSLFVVNRYLGDGNDEKCEKSNDLNKLLLKVEERRKLKEENERVARANGVNVRESKKERHKRLRKLRRKEEKNQKKGENDDNEEGVSGEEGNEGDKCNEFEDQDIELPESGQDSLKKNEGEKSESPGFTVIGGHDFKKKIEVKRYLPDWLAKPFRIPTDLKNLSTTVNDLPDLDKTIVDNLKKHGVTHFFPVQKEVIPWVLHERQKCSTGLKHWPRDVCVSVPTGSGKTLAFVLPVIQSLKPSLIRRVRALVVLPVQDLAAQVAKVFVQYAQGTGLRVLTVTGRAMPLHTEQSLLVRQRVDGGFDSRVDIVVTTPGRLVEHLTQTAGFTLSHLQFVVVDEADRVIDNVKNDWLYHLENHLLAAGIKRIPALTLDTLNSDPVRPQKLLFSATMTQDPEKLKLLNLFQPRLFTSSLDSANETKNGGGKDDNAGDLVLPAELQQKWLSCSHEQLKPLILYHVLATEGWRGVLCFTHYTDATRRLARLLSLICAACRLQLTVDEISSEVSFEQRNRIVAEFTRGDIDVLVCSDAYARGMDISGVRYVILYSPPKHLNNYIHQVGRTARAGVAGTSLTLLNPPQVKSFHKLLKMSSFTGKLEEMKIDEKELSYLEEPYRDSLTALKNEATDSN</sequence>
<gene>
    <name evidence="11" type="ORF">LSTR_LSTR007243</name>
</gene>
<evidence type="ECO:0000313" key="12">
    <source>
        <dbReference type="Proteomes" id="UP000291343"/>
    </source>
</evidence>
<dbReference type="EC" id="3.6.4.13" evidence="7"/>
<dbReference type="PROSITE" id="PS51194">
    <property type="entry name" value="HELICASE_CTER"/>
    <property type="match status" value="1"/>
</dbReference>
<dbReference type="PROSITE" id="PS00039">
    <property type="entry name" value="DEAD_ATP_HELICASE"/>
    <property type="match status" value="1"/>
</dbReference>
<proteinExistence type="inferred from homology"/>
<evidence type="ECO:0000256" key="2">
    <source>
        <dbReference type="ARBA" id="ARBA00022801"/>
    </source>
</evidence>
<dbReference type="FunCoup" id="A0A482XDY8">
    <property type="interactions" value="2301"/>
</dbReference>
<dbReference type="InterPro" id="IPR014001">
    <property type="entry name" value="Helicase_ATP-bd"/>
</dbReference>
<keyword evidence="4 6" id="KW-0067">ATP-binding</keyword>
<evidence type="ECO:0000259" key="9">
    <source>
        <dbReference type="PROSITE" id="PS51192"/>
    </source>
</evidence>